<evidence type="ECO:0000313" key="2">
    <source>
        <dbReference type="EMBL" id="EYD70408.1"/>
    </source>
</evidence>
<dbReference type="Pfam" id="PF00149">
    <property type="entry name" value="Metallophos"/>
    <property type="match status" value="1"/>
</dbReference>
<dbReference type="PANTHER" id="PTHR42850">
    <property type="entry name" value="METALLOPHOSPHOESTERASE"/>
    <property type="match status" value="1"/>
</dbReference>
<dbReference type="Proteomes" id="UP000025047">
    <property type="component" value="Plasmid pLokhon02"/>
</dbReference>
<dbReference type="SUPFAM" id="SSF56300">
    <property type="entry name" value="Metallo-dependent phosphatases"/>
    <property type="match status" value="1"/>
</dbReference>
<geneLocation type="plasmid" evidence="2 3">
    <name>pLokhon02</name>
</geneLocation>
<dbReference type="GO" id="GO:0005737">
    <property type="term" value="C:cytoplasm"/>
    <property type="evidence" value="ECO:0007669"/>
    <property type="project" value="TreeGrafter"/>
</dbReference>
<keyword evidence="2" id="KW-0614">Plasmid</keyword>
<dbReference type="InterPro" id="IPR029052">
    <property type="entry name" value="Metallo-depent_PP-like"/>
</dbReference>
<dbReference type="eggNOG" id="COG0639">
    <property type="taxonomic scope" value="Bacteria"/>
</dbReference>
<feature type="domain" description="Calcineurin-like phosphoesterase" evidence="1">
    <location>
        <begin position="18"/>
        <end position="104"/>
    </location>
</feature>
<dbReference type="InterPro" id="IPR004843">
    <property type="entry name" value="Calcineurin-like_PHP"/>
</dbReference>
<protein>
    <submittedName>
        <fullName evidence="2">Serine/threonine protein phosphatase I</fullName>
    </submittedName>
</protein>
<gene>
    <name evidence="2" type="ORF">Lokhon_00162</name>
</gene>
<dbReference type="PANTHER" id="PTHR42850:SF4">
    <property type="entry name" value="ZINC-DEPENDENT ENDOPOLYPHOSPHATASE"/>
    <property type="match status" value="1"/>
</dbReference>
<name>A0A017H8A9_9RHOB</name>
<dbReference type="GO" id="GO:0016791">
    <property type="term" value="F:phosphatase activity"/>
    <property type="evidence" value="ECO:0007669"/>
    <property type="project" value="TreeGrafter"/>
</dbReference>
<dbReference type="EMBL" id="APGJ01000010">
    <property type="protein sequence ID" value="EYD70408.1"/>
    <property type="molecule type" value="Genomic_DNA"/>
</dbReference>
<organism evidence="2 3">
    <name type="scientific">Limimaricola hongkongensis DSM 17492</name>
    <dbReference type="NCBI Taxonomy" id="1122180"/>
    <lineage>
        <taxon>Bacteria</taxon>
        <taxon>Pseudomonadati</taxon>
        <taxon>Pseudomonadota</taxon>
        <taxon>Alphaproteobacteria</taxon>
        <taxon>Rhodobacterales</taxon>
        <taxon>Paracoccaceae</taxon>
        <taxon>Limimaricola</taxon>
    </lineage>
</organism>
<dbReference type="Gene3D" id="3.60.21.10">
    <property type="match status" value="1"/>
</dbReference>
<keyword evidence="3" id="KW-1185">Reference proteome</keyword>
<reference evidence="2 3" key="1">
    <citation type="submission" date="2013-03" db="EMBL/GenBank/DDBJ databases">
        <authorList>
            <person name="Fiebig A."/>
            <person name="Goeker M."/>
            <person name="Klenk H.-P.P."/>
        </authorList>
    </citation>
    <scope>NUCLEOTIDE SEQUENCE [LARGE SCALE GENOMIC DNA]</scope>
    <source>
        <strain evidence="2 3">DSM 17492</strain>
        <plasmid evidence="2 3">pLokhon02</plasmid>
    </source>
</reference>
<sequence>MRLPLFRHPFPPPAPATPFHAIGDVHGRLDLLAPLLRRIARRGSDHPIVVLGDMIDRGPDSAGVLRLLHHWRHEQLVCLAGNHEAMMLGFLADPVRRAALWLRNGGTESLGSFGIAPPDLATPGAAAECAAALSRALGPMENWLRGLPLRWSSGNVVAVHAALDPARPPGMQDEKTLLWGHPRFAGTPRRDGLWVVHGHVVQDAPSAEGGRIAVDTGAWFTGRLTAARIAEGAVDFVTNDG</sequence>
<comment type="caution">
    <text evidence="2">The sequence shown here is derived from an EMBL/GenBank/DDBJ whole genome shotgun (WGS) entry which is preliminary data.</text>
</comment>
<dbReference type="HOGENOM" id="CLU_023125_4_1_5"/>
<accession>A0A017H8A9</accession>
<dbReference type="GO" id="GO:0008803">
    <property type="term" value="F:bis(5'-nucleosyl)-tetraphosphatase (symmetrical) activity"/>
    <property type="evidence" value="ECO:0007669"/>
    <property type="project" value="TreeGrafter"/>
</dbReference>
<evidence type="ECO:0000259" key="1">
    <source>
        <dbReference type="Pfam" id="PF00149"/>
    </source>
</evidence>
<dbReference type="GO" id="GO:0110154">
    <property type="term" value="P:RNA decapping"/>
    <property type="evidence" value="ECO:0007669"/>
    <property type="project" value="TreeGrafter"/>
</dbReference>
<dbReference type="AlphaFoldDB" id="A0A017H8A9"/>
<dbReference type="RefSeq" id="WP_033315699.1">
    <property type="nucleotide sequence ID" value="NZ_CM002676.1"/>
</dbReference>
<dbReference type="InterPro" id="IPR050126">
    <property type="entry name" value="Ap4A_hydrolase"/>
</dbReference>
<evidence type="ECO:0000313" key="3">
    <source>
        <dbReference type="Proteomes" id="UP000025047"/>
    </source>
</evidence>
<proteinExistence type="predicted"/>
<dbReference type="OrthoDB" id="9807890at2"/>
<dbReference type="PATRIC" id="fig|1122180.6.peg.167"/>